<dbReference type="FunCoup" id="A0A3N4LTN5">
    <property type="interactions" value="143"/>
</dbReference>
<dbReference type="Pfam" id="PF04622">
    <property type="entry name" value="ERG2_Sigma1R"/>
    <property type="match status" value="1"/>
</dbReference>
<evidence type="ECO:0000256" key="7">
    <source>
        <dbReference type="ARBA" id="ARBA00029435"/>
    </source>
</evidence>
<dbReference type="STRING" id="1051890.A0A3N4LTN5"/>
<feature type="transmembrane region" description="Helical" evidence="8">
    <location>
        <begin position="6"/>
        <end position="28"/>
    </location>
</feature>
<comment type="pathway">
    <text evidence="7 8">Steroid metabolism; ergosterol biosynthesis.</text>
</comment>
<dbReference type="OrthoDB" id="347124at2759"/>
<dbReference type="PANTHER" id="PTHR10868:SF1">
    <property type="entry name" value="SIGMA NON-OPIOID INTRACELLULAR RECEPTOR 1"/>
    <property type="match status" value="1"/>
</dbReference>
<protein>
    <recommendedName>
        <fullName evidence="8">C-8 sterol isomerase</fullName>
        <ecNumber evidence="8">5.-.-.-</ecNumber>
    </recommendedName>
    <alternativeName>
        <fullName evidence="8">Delta-8--delta-7 sterol isomerase</fullName>
    </alternativeName>
</protein>
<evidence type="ECO:0000256" key="6">
    <source>
        <dbReference type="ARBA" id="ARBA00023136"/>
    </source>
</evidence>
<dbReference type="Proteomes" id="UP000267821">
    <property type="component" value="Unassembled WGS sequence"/>
</dbReference>
<dbReference type="GO" id="GO:0006696">
    <property type="term" value="P:ergosterol biosynthetic process"/>
    <property type="evidence" value="ECO:0007669"/>
    <property type="project" value="TreeGrafter"/>
</dbReference>
<dbReference type="GO" id="GO:0005789">
    <property type="term" value="C:endoplasmic reticulum membrane"/>
    <property type="evidence" value="ECO:0007669"/>
    <property type="project" value="UniProtKB-SubCell"/>
</dbReference>
<organism evidence="9 10">
    <name type="scientific">Terfezia boudieri ATCC MYA-4762</name>
    <dbReference type="NCBI Taxonomy" id="1051890"/>
    <lineage>
        <taxon>Eukaryota</taxon>
        <taxon>Fungi</taxon>
        <taxon>Dikarya</taxon>
        <taxon>Ascomycota</taxon>
        <taxon>Pezizomycotina</taxon>
        <taxon>Pezizomycetes</taxon>
        <taxon>Pezizales</taxon>
        <taxon>Pezizaceae</taxon>
        <taxon>Terfezia</taxon>
    </lineage>
</organism>
<name>A0A3N4LTN5_9PEZI</name>
<sequence>MACGCSIFNFCRSFAIYLPIFLSIFYVLDKNILPKLYIFDPVKLQELSQQSIELYGGENGNTTLLFEDLTGRLQKEYGKKYVADLNHEEWVFNNAGGAMGSMVILHASISEYLIIFGTPLGTEGHTGIHMAEDFFTILTGEQRSVLPHQVEPMVFKAGDQNHMKRGDGNQYVLKGYALELAQGWIPSMLPFGFLDTFTSTLDWGNLWKTVYYTAKHMIGQMLVGKF</sequence>
<gene>
    <name evidence="9" type="ORF">L211DRAFT_835537</name>
</gene>
<evidence type="ECO:0000256" key="3">
    <source>
        <dbReference type="ARBA" id="ARBA00022692"/>
    </source>
</evidence>
<proteinExistence type="inferred from homology"/>
<keyword evidence="3 8" id="KW-0812">Transmembrane</keyword>
<comment type="subcellular location">
    <subcellularLocation>
        <location evidence="1">Endoplasmic reticulum membrane</location>
    </subcellularLocation>
</comment>
<dbReference type="InterPro" id="IPR006716">
    <property type="entry name" value="ERG2_sigma1_rcpt-like"/>
</dbReference>
<dbReference type="PANTHER" id="PTHR10868">
    <property type="entry name" value="SIGMA 1-TYPE OPIOID RECEPTOR-RELATED"/>
    <property type="match status" value="1"/>
</dbReference>
<dbReference type="EMBL" id="ML121535">
    <property type="protein sequence ID" value="RPB26170.1"/>
    <property type="molecule type" value="Genomic_DNA"/>
</dbReference>
<keyword evidence="4" id="KW-0256">Endoplasmic reticulum</keyword>
<dbReference type="InParanoid" id="A0A3N4LTN5"/>
<evidence type="ECO:0000256" key="2">
    <source>
        <dbReference type="ARBA" id="ARBA00007141"/>
    </source>
</evidence>
<keyword evidence="6 8" id="KW-0472">Membrane</keyword>
<dbReference type="AlphaFoldDB" id="A0A3N4LTN5"/>
<comment type="function">
    <text evidence="8">Catalyzes the reaction which results in unsaturation at C-7 in the B ring of sterols.</text>
</comment>
<evidence type="ECO:0000313" key="10">
    <source>
        <dbReference type="Proteomes" id="UP000267821"/>
    </source>
</evidence>
<reference evidence="9 10" key="1">
    <citation type="journal article" date="2018" name="Nat. Ecol. Evol.">
        <title>Pezizomycetes genomes reveal the molecular basis of ectomycorrhizal truffle lifestyle.</title>
        <authorList>
            <person name="Murat C."/>
            <person name="Payen T."/>
            <person name="Noel B."/>
            <person name="Kuo A."/>
            <person name="Morin E."/>
            <person name="Chen J."/>
            <person name="Kohler A."/>
            <person name="Krizsan K."/>
            <person name="Balestrini R."/>
            <person name="Da Silva C."/>
            <person name="Montanini B."/>
            <person name="Hainaut M."/>
            <person name="Levati E."/>
            <person name="Barry K.W."/>
            <person name="Belfiori B."/>
            <person name="Cichocki N."/>
            <person name="Clum A."/>
            <person name="Dockter R.B."/>
            <person name="Fauchery L."/>
            <person name="Guy J."/>
            <person name="Iotti M."/>
            <person name="Le Tacon F."/>
            <person name="Lindquist E.A."/>
            <person name="Lipzen A."/>
            <person name="Malagnac F."/>
            <person name="Mello A."/>
            <person name="Molinier V."/>
            <person name="Miyauchi S."/>
            <person name="Poulain J."/>
            <person name="Riccioni C."/>
            <person name="Rubini A."/>
            <person name="Sitrit Y."/>
            <person name="Splivallo R."/>
            <person name="Traeger S."/>
            <person name="Wang M."/>
            <person name="Zifcakova L."/>
            <person name="Wipf D."/>
            <person name="Zambonelli A."/>
            <person name="Paolocci F."/>
            <person name="Nowrousian M."/>
            <person name="Ottonello S."/>
            <person name="Baldrian P."/>
            <person name="Spatafora J.W."/>
            <person name="Henrissat B."/>
            <person name="Nagy L.G."/>
            <person name="Aury J.M."/>
            <person name="Wincker P."/>
            <person name="Grigoriev I.V."/>
            <person name="Bonfante P."/>
            <person name="Martin F.M."/>
        </authorList>
    </citation>
    <scope>NUCLEOTIDE SEQUENCE [LARGE SCALE GENOMIC DNA]</scope>
    <source>
        <strain evidence="9 10">ATCC MYA-4762</strain>
    </source>
</reference>
<evidence type="ECO:0000256" key="8">
    <source>
        <dbReference type="RuleBase" id="RU368083"/>
    </source>
</evidence>
<dbReference type="UniPathway" id="UPA00768"/>
<accession>A0A3N4LTN5</accession>
<comment type="similarity">
    <text evidence="2 8">Belongs to the ERG2 family.</text>
</comment>
<dbReference type="EC" id="5.-.-.-" evidence="8"/>
<evidence type="ECO:0000256" key="4">
    <source>
        <dbReference type="ARBA" id="ARBA00022824"/>
    </source>
</evidence>
<keyword evidence="10" id="KW-1185">Reference proteome</keyword>
<keyword evidence="9" id="KW-0675">Receptor</keyword>
<evidence type="ECO:0000313" key="9">
    <source>
        <dbReference type="EMBL" id="RPB26170.1"/>
    </source>
</evidence>
<keyword evidence="5 8" id="KW-1133">Transmembrane helix</keyword>
<evidence type="ECO:0000256" key="1">
    <source>
        <dbReference type="ARBA" id="ARBA00004586"/>
    </source>
</evidence>
<evidence type="ECO:0000256" key="5">
    <source>
        <dbReference type="ARBA" id="ARBA00022989"/>
    </source>
</evidence>